<keyword evidence="2" id="KW-1185">Reference proteome</keyword>
<keyword evidence="1" id="KW-0808">Transferase</keyword>
<evidence type="ECO:0000313" key="1">
    <source>
        <dbReference type="EMBL" id="MEJ7139094.1"/>
    </source>
</evidence>
<protein>
    <submittedName>
        <fullName evidence="1">Polyphosphate kinase 1</fullName>
        <ecNumber evidence="1">2.7.4.1</ecNumber>
    </submittedName>
</protein>
<reference evidence="1" key="1">
    <citation type="submission" date="2023-10" db="EMBL/GenBank/DDBJ databases">
        <title>Amphibacter perezi, gen. nov., sp. nov. a novel taxa of the family Comamonadaceae, class Betaproteobacteria isolated from the skin microbiota of Pelophylax perezi from different populations.</title>
        <authorList>
            <person name="Costa S."/>
            <person name="Proenca D.N."/>
            <person name="Lopes I."/>
            <person name="Morais P.V."/>
        </authorList>
    </citation>
    <scope>NUCLEOTIDE SEQUENCE</scope>
    <source>
        <strain evidence="1">SL12-8</strain>
    </source>
</reference>
<gene>
    <name evidence="1" type="primary">ppk1</name>
    <name evidence="1" type="ORF">RV045_11740</name>
</gene>
<dbReference type="Proteomes" id="UP001364695">
    <property type="component" value="Unassembled WGS sequence"/>
</dbReference>
<evidence type="ECO:0000313" key="2">
    <source>
        <dbReference type="Proteomes" id="UP001364695"/>
    </source>
</evidence>
<organism evidence="1 2">
    <name type="scientific">Amphibiibacter pelophylacis</name>
    <dbReference type="NCBI Taxonomy" id="1799477"/>
    <lineage>
        <taxon>Bacteria</taxon>
        <taxon>Pseudomonadati</taxon>
        <taxon>Pseudomonadota</taxon>
        <taxon>Betaproteobacteria</taxon>
        <taxon>Burkholderiales</taxon>
        <taxon>Sphaerotilaceae</taxon>
        <taxon>Amphibiibacter</taxon>
    </lineage>
</organism>
<sequence>MSSASAPRKKPRQTPSAPGLPGWIPRDASILSFNARVLQRAQDPAVPPLERLRYLTIVSSNLDEFFEVRMVDHLQAHLDGETRPGPCSPASYAALSAQAHELVARQYDILTRELEPLLRSRGIHFLSGAERNAAQNQWLRHYFEREVRPLLLPIGLDPAHPFPQVASKSLNFMVRLEGRDAFGRSNQVAIVRIPRALPRLIRLPARLASRPGEIPLVSLSSLIRGNLQSLFAGRRVEEISQFRVTRNSDIDMTDVDVSNLRLALRESLKHRHYGRAVRIEVSANCTDTNALFLCEQFGLDQQALYRVNGPVNLVRLGMVMDLVDRPDLLFPPFQPRPAPGLKAGQSFFERLQKGDVLAHQPFESFDAVIDFLREAVHDPDVVAIKQTIYRTESGSQLVRLLGEAVRKGKDVTALVELQARFDEEANINWAESLEAVGVQVVYGVVGLKTHGKMLLVTRREGRRLRRYGHLSTGNYNARSARLYTDFSHFTADPVLTLDMHKIFVHLASQTELPRLGKIWLAPSGLQSRLLARMAAAARAARAGKPARLVAKMNAFTDEALLEAIVAASQAGVQIELIVRGACMLPAQLAGVTDNVRVRSVIGRFLEHTRIVHFDIAGRQELLLSSADWMSRNMLRRIELAWPVEDPALVRRILREGLGYYLEDRALSWTLRDSQYLPPAPVPGQPSVHDRLMAGHSEGAPQPAGAAGRSVSL</sequence>
<dbReference type="EC" id="2.7.4.1" evidence="1"/>
<proteinExistence type="predicted"/>
<name>A0ACC6P4E3_9BURK</name>
<dbReference type="EMBL" id="JAWDIE010000019">
    <property type="protein sequence ID" value="MEJ7139094.1"/>
    <property type="molecule type" value="Genomic_DNA"/>
</dbReference>
<accession>A0ACC6P4E3</accession>
<keyword evidence="1" id="KW-0418">Kinase</keyword>
<comment type="caution">
    <text evidence="1">The sequence shown here is derived from an EMBL/GenBank/DDBJ whole genome shotgun (WGS) entry which is preliminary data.</text>
</comment>